<dbReference type="Gene3D" id="3.40.50.1820">
    <property type="entry name" value="alpha/beta hydrolase"/>
    <property type="match status" value="1"/>
</dbReference>
<dbReference type="SUPFAM" id="SSF53474">
    <property type="entry name" value="alpha/beta-Hydrolases"/>
    <property type="match status" value="1"/>
</dbReference>
<dbReference type="Proteomes" id="UP000255297">
    <property type="component" value="Unassembled WGS sequence"/>
</dbReference>
<name>A0A378LXQ5_9GAMM</name>
<proteinExistence type="predicted"/>
<evidence type="ECO:0000259" key="1">
    <source>
        <dbReference type="Pfam" id="PF24096"/>
    </source>
</evidence>
<keyword evidence="3" id="KW-1185">Reference proteome</keyword>
<reference evidence="2 3" key="1">
    <citation type="submission" date="2018-06" db="EMBL/GenBank/DDBJ databases">
        <authorList>
            <consortium name="Pathogen Informatics"/>
            <person name="Doyle S."/>
        </authorList>
    </citation>
    <scope>NUCLEOTIDE SEQUENCE [LARGE SCALE GENOMIC DNA]</scope>
    <source>
        <strain evidence="2 3">NCTC11532</strain>
    </source>
</reference>
<sequence length="319" mass="36104">MWERAVKNAKTSQPISTTGMFAHTYYWLTSPSGDHVYHNPDFNKEISQDAETVIYFIHGTADQSSAFQRVVERLIQEGLPNEISSLNLPSFEQRYLGKSIEFFAEQLREKIKANGHRRVILIAHSRGGLVASYFAEYLAKVAGIEVSLVMTVGTPFNGSYLAMRPLTWFSDSIKEMEIGSDFLIQLKKKIMENLTTLYHFFIATEDAIVPGDSGYIKDYVDKFPDSLTTLDRHGHLSIMSSHRLVSSIAFLIRKIFHKTHEGSKSVVTKRAEFNLIEDYIPSVQAQHASSPVAPKQKEFVIIDDYYGTGQNITVNKLKP</sequence>
<organism evidence="2 3">
    <name type="scientific">Legionella wadsworthii</name>
    <dbReference type="NCBI Taxonomy" id="28088"/>
    <lineage>
        <taxon>Bacteria</taxon>
        <taxon>Pseudomonadati</taxon>
        <taxon>Pseudomonadota</taxon>
        <taxon>Gammaproteobacteria</taxon>
        <taxon>Legionellales</taxon>
        <taxon>Legionellaceae</taxon>
        <taxon>Legionella</taxon>
    </lineage>
</organism>
<evidence type="ECO:0000313" key="3">
    <source>
        <dbReference type="Proteomes" id="UP000255297"/>
    </source>
</evidence>
<feature type="domain" description="DUF7379" evidence="1">
    <location>
        <begin position="55"/>
        <end position="163"/>
    </location>
</feature>
<dbReference type="RefSeq" id="WP_115262307.1">
    <property type="nucleotide sequence ID" value="NZ_CAAAIS010000009.1"/>
</dbReference>
<dbReference type="InterPro" id="IPR055803">
    <property type="entry name" value="DUF7379"/>
</dbReference>
<dbReference type="InterPro" id="IPR029058">
    <property type="entry name" value="AB_hydrolase_fold"/>
</dbReference>
<dbReference type="STRING" id="1122170.GCA_000701265_03029"/>
<gene>
    <name evidence="2" type="ORF">NCTC11532_02778</name>
</gene>
<dbReference type="EMBL" id="UGPB01000001">
    <property type="protein sequence ID" value="STY31187.1"/>
    <property type="molecule type" value="Genomic_DNA"/>
</dbReference>
<dbReference type="AlphaFoldDB" id="A0A378LXQ5"/>
<protein>
    <submittedName>
        <fullName evidence="2">Putative lipase</fullName>
    </submittedName>
</protein>
<accession>A0A378LXQ5</accession>
<evidence type="ECO:0000313" key="2">
    <source>
        <dbReference type="EMBL" id="STY31187.1"/>
    </source>
</evidence>
<dbReference type="OrthoDB" id="5648135at2"/>
<dbReference type="Pfam" id="PF24096">
    <property type="entry name" value="DUF7379"/>
    <property type="match status" value="1"/>
</dbReference>